<organism evidence="2">
    <name type="scientific">Salvia splendens</name>
    <name type="common">Scarlet sage</name>
    <dbReference type="NCBI Taxonomy" id="180675"/>
    <lineage>
        <taxon>Eukaryota</taxon>
        <taxon>Viridiplantae</taxon>
        <taxon>Streptophyta</taxon>
        <taxon>Embryophyta</taxon>
        <taxon>Tracheophyta</taxon>
        <taxon>Spermatophyta</taxon>
        <taxon>Magnoliopsida</taxon>
        <taxon>eudicotyledons</taxon>
        <taxon>Gunneridae</taxon>
        <taxon>Pentapetalae</taxon>
        <taxon>asterids</taxon>
        <taxon>lamiids</taxon>
        <taxon>Lamiales</taxon>
        <taxon>Lamiaceae</taxon>
        <taxon>Nepetoideae</taxon>
        <taxon>Mentheae</taxon>
        <taxon>Salviinae</taxon>
        <taxon>Salvia</taxon>
        <taxon>Salvia subgen. Calosphace</taxon>
        <taxon>core Calosphace</taxon>
    </lineage>
</organism>
<dbReference type="SMART" id="SM00320">
    <property type="entry name" value="WD40"/>
    <property type="match status" value="3"/>
</dbReference>
<feature type="repeat" description="WD" evidence="1">
    <location>
        <begin position="137"/>
        <end position="169"/>
    </location>
</feature>
<dbReference type="Proteomes" id="UP000298416">
    <property type="component" value="Unassembled WGS sequence"/>
</dbReference>
<protein>
    <submittedName>
        <fullName evidence="2">Uncharacterized protein</fullName>
    </submittedName>
</protein>
<gene>
    <name evidence="2" type="ORF">SASPL_106931</name>
</gene>
<comment type="caution">
    <text evidence="2">The sequence shown here is derived from an EMBL/GenBank/DDBJ whole genome shotgun (WGS) entry which is preliminary data.</text>
</comment>
<evidence type="ECO:0000313" key="3">
    <source>
        <dbReference type="Proteomes" id="UP000298416"/>
    </source>
</evidence>
<evidence type="ECO:0000256" key="1">
    <source>
        <dbReference type="PROSITE-ProRule" id="PRU00221"/>
    </source>
</evidence>
<dbReference type="Gene3D" id="2.130.10.10">
    <property type="entry name" value="YVTN repeat-like/Quinoprotein amine dehydrogenase"/>
    <property type="match status" value="1"/>
</dbReference>
<dbReference type="InterPro" id="IPR001680">
    <property type="entry name" value="WD40_rpt"/>
</dbReference>
<dbReference type="Pfam" id="PF00400">
    <property type="entry name" value="WD40"/>
    <property type="match status" value="2"/>
</dbReference>
<dbReference type="EMBL" id="PNBA02000003">
    <property type="protein sequence ID" value="KAG6428892.1"/>
    <property type="molecule type" value="Genomic_DNA"/>
</dbReference>
<dbReference type="PROSITE" id="PS50294">
    <property type="entry name" value="WD_REPEATS_REGION"/>
    <property type="match status" value="1"/>
</dbReference>
<dbReference type="SUPFAM" id="SSF50978">
    <property type="entry name" value="WD40 repeat-like"/>
    <property type="match status" value="1"/>
</dbReference>
<reference evidence="2" key="2">
    <citation type="submission" date="2020-08" db="EMBL/GenBank/DDBJ databases">
        <title>Plant Genome Project.</title>
        <authorList>
            <person name="Zhang R.-G."/>
        </authorList>
    </citation>
    <scope>NUCLEOTIDE SEQUENCE</scope>
    <source>
        <strain evidence="2">Huo1</strain>
        <tissue evidence="2">Leaf</tissue>
    </source>
</reference>
<proteinExistence type="predicted"/>
<sequence>MSADELNTVRGLDSSNFPQIEKSPFDFNCLSAKNYIKICRHKQNLWIQHANAVSGLAVDDDHGELYSISWDKSFKTLKTSSDMACIDSVSSAHSDAVNAVASSGRIVYTGSADRKIKVWRAAAASGDRRKRSLKTALSKHNSSVNALALTPDGAGLASGGGGGVILVWERRDDGSDDEEMDFFVACCLKGHKGAVLSLACVSGGFVTR</sequence>
<dbReference type="AlphaFoldDB" id="A0A8X9A4V5"/>
<name>A0A8X9A4V5_SALSN</name>
<dbReference type="InterPro" id="IPR045182">
    <property type="entry name" value="JINGUBANG-like"/>
</dbReference>
<keyword evidence="1" id="KW-0853">WD repeat</keyword>
<dbReference type="InterPro" id="IPR036322">
    <property type="entry name" value="WD40_repeat_dom_sf"/>
</dbReference>
<evidence type="ECO:0000313" key="2">
    <source>
        <dbReference type="EMBL" id="KAG6428892.1"/>
    </source>
</evidence>
<dbReference type="InterPro" id="IPR015943">
    <property type="entry name" value="WD40/YVTN_repeat-like_dom_sf"/>
</dbReference>
<dbReference type="PROSITE" id="PS50082">
    <property type="entry name" value="WD_REPEATS_2"/>
    <property type="match status" value="2"/>
</dbReference>
<accession>A0A8X9A4V5</accession>
<reference evidence="2" key="1">
    <citation type="submission" date="2018-01" db="EMBL/GenBank/DDBJ databases">
        <authorList>
            <person name="Mao J.F."/>
        </authorList>
    </citation>
    <scope>NUCLEOTIDE SEQUENCE</scope>
    <source>
        <strain evidence="2">Huo1</strain>
        <tissue evidence="2">Leaf</tissue>
    </source>
</reference>
<dbReference type="PANTHER" id="PTHR22844:SF324">
    <property type="entry name" value="TRANSDUCIN_WD40 REPEAT PROTEIN"/>
    <property type="match status" value="1"/>
</dbReference>
<keyword evidence="3" id="KW-1185">Reference proteome</keyword>
<dbReference type="PANTHER" id="PTHR22844">
    <property type="entry name" value="F-BOX AND WD40 DOMAIN PROTEIN"/>
    <property type="match status" value="1"/>
</dbReference>
<feature type="repeat" description="WD" evidence="1">
    <location>
        <begin position="90"/>
        <end position="119"/>
    </location>
</feature>